<feature type="transmembrane region" description="Helical" evidence="12">
    <location>
        <begin position="33"/>
        <end position="53"/>
    </location>
</feature>
<dbReference type="SUPFAM" id="SSF81342">
    <property type="entry name" value="Transmembrane di-heme cytochromes"/>
    <property type="match status" value="1"/>
</dbReference>
<dbReference type="InterPro" id="IPR011577">
    <property type="entry name" value="Cyt_b561_bac/Ni-Hgenase"/>
</dbReference>
<dbReference type="PANTHER" id="PTHR30485:SF0">
    <property type="entry name" value="NI_FE-HYDROGENASE 1 B-TYPE CYTOCHROME SUBUNIT-RELATED"/>
    <property type="match status" value="1"/>
</dbReference>
<keyword evidence="10" id="KW-0408">Iron</keyword>
<evidence type="ECO:0000256" key="1">
    <source>
        <dbReference type="ARBA" id="ARBA00004651"/>
    </source>
</evidence>
<protein>
    <submittedName>
        <fullName evidence="14">[NiFe] hydrogenase, cytochrome b subunit</fullName>
    </submittedName>
</protein>
<keyword evidence="5" id="KW-0349">Heme</keyword>
<evidence type="ECO:0000313" key="14">
    <source>
        <dbReference type="EMBL" id="ARJ56962.1"/>
    </source>
</evidence>
<keyword evidence="8" id="KW-0249">Electron transport</keyword>
<evidence type="ECO:0000256" key="11">
    <source>
        <dbReference type="ARBA" id="ARBA00023136"/>
    </source>
</evidence>
<feature type="transmembrane region" description="Helical" evidence="12">
    <location>
        <begin position="195"/>
        <end position="216"/>
    </location>
</feature>
<dbReference type="NCBIfam" id="TIGR02125">
    <property type="entry name" value="CytB-hydogenase"/>
    <property type="match status" value="1"/>
</dbReference>
<sequence length="238" mass="27745">MYKGAFMQNQNSEQKLQRKAEYEFSIGLRLTHWVRAICIVILVGTGFYLSYVFQAPIQTGEPTNFMQAKYRLVHQAVGFVLIGCIIFKIYLFLFDKISRKERISFLDIFNIKLWIQQLKFYMFLGKHPHLRGVYNPLQFVTYFFFYMVILGIILTGLVLYTHTYHEGLGGTLYNVLRPIEAMLGGLAEVRTYHRILMWVILIFVPVHIYMAVFNAVKGKDGGLDAIVSGYKFVKEEKH</sequence>
<dbReference type="Gene3D" id="1.20.950.20">
    <property type="entry name" value="Transmembrane di-heme cytochromes, Chain C"/>
    <property type="match status" value="1"/>
</dbReference>
<keyword evidence="11 12" id="KW-0472">Membrane</keyword>
<dbReference type="GO" id="GO:0005506">
    <property type="term" value="F:iron ion binding"/>
    <property type="evidence" value="ECO:0007669"/>
    <property type="project" value="InterPro"/>
</dbReference>
<comment type="subcellular location">
    <subcellularLocation>
        <location evidence="1">Cell membrane</location>
        <topology evidence="1">Multi-pass membrane protein</topology>
    </subcellularLocation>
</comment>
<evidence type="ECO:0000256" key="8">
    <source>
        <dbReference type="ARBA" id="ARBA00022982"/>
    </source>
</evidence>
<dbReference type="PRINTS" id="PR00161">
    <property type="entry name" value="NIHGNASECYTB"/>
</dbReference>
<feature type="domain" description="Cytochrome b561 bacterial/Ni-hydrogenase" evidence="13">
    <location>
        <begin position="24"/>
        <end position="229"/>
    </location>
</feature>
<dbReference type="InterPro" id="IPR051542">
    <property type="entry name" value="Hydrogenase_cytochrome"/>
</dbReference>
<evidence type="ECO:0000256" key="7">
    <source>
        <dbReference type="ARBA" id="ARBA00022723"/>
    </source>
</evidence>
<dbReference type="GO" id="GO:0022904">
    <property type="term" value="P:respiratory electron transport chain"/>
    <property type="evidence" value="ECO:0007669"/>
    <property type="project" value="InterPro"/>
</dbReference>
<dbReference type="InterPro" id="IPR000516">
    <property type="entry name" value="Ni-dep_Hydgase_cyt-B"/>
</dbReference>
<feature type="transmembrane region" description="Helical" evidence="12">
    <location>
        <begin position="73"/>
        <end position="94"/>
    </location>
</feature>
<dbReference type="KEGG" id="ccun:CCUN_1374"/>
<dbReference type="Proteomes" id="UP000192902">
    <property type="component" value="Chromosome"/>
</dbReference>
<dbReference type="STRING" id="1121267.CCUN_1374"/>
<evidence type="ECO:0000256" key="9">
    <source>
        <dbReference type="ARBA" id="ARBA00022989"/>
    </source>
</evidence>
<keyword evidence="3" id="KW-0813">Transport</keyword>
<organism evidence="14 15">
    <name type="scientific">Campylobacter cuniculorum DSM 23162 = LMG 24588</name>
    <dbReference type="NCBI Taxonomy" id="1121267"/>
    <lineage>
        <taxon>Bacteria</taxon>
        <taxon>Pseudomonadati</taxon>
        <taxon>Campylobacterota</taxon>
        <taxon>Epsilonproteobacteria</taxon>
        <taxon>Campylobacterales</taxon>
        <taxon>Campylobacteraceae</taxon>
        <taxon>Campylobacter</taxon>
    </lineage>
</organism>
<proteinExistence type="inferred from homology"/>
<gene>
    <name evidence="14" type="primary">hydC</name>
    <name evidence="14" type="ORF">CCUN_1374</name>
</gene>
<evidence type="ECO:0000256" key="4">
    <source>
        <dbReference type="ARBA" id="ARBA00022475"/>
    </source>
</evidence>
<dbReference type="PANTHER" id="PTHR30485">
    <property type="entry name" value="NI/FE-HYDROGENASE 1 B-TYPE CYTOCHROME SUBUNIT"/>
    <property type="match status" value="1"/>
</dbReference>
<accession>A0A1W6BY31</accession>
<dbReference type="GO" id="GO:0005886">
    <property type="term" value="C:plasma membrane"/>
    <property type="evidence" value="ECO:0007669"/>
    <property type="project" value="UniProtKB-SubCell"/>
</dbReference>
<comment type="similarity">
    <text evidence="2">Belongs to the HupC/HyaC/HydC family.</text>
</comment>
<dbReference type="InterPro" id="IPR016174">
    <property type="entry name" value="Di-haem_cyt_TM"/>
</dbReference>
<dbReference type="Pfam" id="PF01292">
    <property type="entry name" value="Ni_hydr_CYTB"/>
    <property type="match status" value="1"/>
</dbReference>
<keyword evidence="6 12" id="KW-0812">Transmembrane</keyword>
<evidence type="ECO:0000256" key="12">
    <source>
        <dbReference type="SAM" id="Phobius"/>
    </source>
</evidence>
<dbReference type="eggNOG" id="COG1969">
    <property type="taxonomic scope" value="Bacteria"/>
</dbReference>
<evidence type="ECO:0000256" key="5">
    <source>
        <dbReference type="ARBA" id="ARBA00022617"/>
    </source>
</evidence>
<feature type="transmembrane region" description="Helical" evidence="12">
    <location>
        <begin position="139"/>
        <end position="160"/>
    </location>
</feature>
<reference evidence="14 15" key="1">
    <citation type="submission" date="2017-04" db="EMBL/GenBank/DDBJ databases">
        <title>Complete genome sequence of the Campylobacter cuniculorum type strain LMG24588.</title>
        <authorList>
            <person name="Miller W.G."/>
            <person name="Yee E."/>
            <person name="Revez J."/>
            <person name="Bono J.L."/>
            <person name="Rossi M."/>
        </authorList>
    </citation>
    <scope>NUCLEOTIDE SEQUENCE [LARGE SCALE GENOMIC DNA]</scope>
    <source>
        <strain evidence="14 15">LMG 24588</strain>
    </source>
</reference>
<evidence type="ECO:0000256" key="10">
    <source>
        <dbReference type="ARBA" id="ARBA00023004"/>
    </source>
</evidence>
<keyword evidence="4" id="KW-1003">Cell membrane</keyword>
<dbReference type="GO" id="GO:0020037">
    <property type="term" value="F:heme binding"/>
    <property type="evidence" value="ECO:0007669"/>
    <property type="project" value="TreeGrafter"/>
</dbReference>
<dbReference type="GO" id="GO:0009055">
    <property type="term" value="F:electron transfer activity"/>
    <property type="evidence" value="ECO:0007669"/>
    <property type="project" value="InterPro"/>
</dbReference>
<evidence type="ECO:0000259" key="13">
    <source>
        <dbReference type="Pfam" id="PF01292"/>
    </source>
</evidence>
<name>A0A1W6BY31_9BACT</name>
<evidence type="ECO:0000256" key="3">
    <source>
        <dbReference type="ARBA" id="ARBA00022448"/>
    </source>
</evidence>
<evidence type="ECO:0000256" key="2">
    <source>
        <dbReference type="ARBA" id="ARBA00008622"/>
    </source>
</evidence>
<evidence type="ECO:0000256" key="6">
    <source>
        <dbReference type="ARBA" id="ARBA00022692"/>
    </source>
</evidence>
<keyword evidence="9 12" id="KW-1133">Transmembrane helix</keyword>
<keyword evidence="7" id="KW-0479">Metal-binding</keyword>
<dbReference type="PROSITE" id="PS00883">
    <property type="entry name" value="NI_HGENASE_CYTB_2"/>
    <property type="match status" value="1"/>
</dbReference>
<evidence type="ECO:0000313" key="15">
    <source>
        <dbReference type="Proteomes" id="UP000192902"/>
    </source>
</evidence>
<dbReference type="EMBL" id="CP020867">
    <property type="protein sequence ID" value="ARJ56962.1"/>
    <property type="molecule type" value="Genomic_DNA"/>
</dbReference>
<dbReference type="AlphaFoldDB" id="A0A1W6BY31"/>